<protein>
    <submittedName>
        <fullName evidence="2">Class I SAM-dependent methyltransferase</fullName>
    </submittedName>
</protein>
<dbReference type="GO" id="GO:0008168">
    <property type="term" value="F:methyltransferase activity"/>
    <property type="evidence" value="ECO:0007669"/>
    <property type="project" value="UniProtKB-KW"/>
</dbReference>
<dbReference type="EMBL" id="BAAARV010000075">
    <property type="protein sequence ID" value="GAA2374205.1"/>
    <property type="molecule type" value="Genomic_DNA"/>
</dbReference>
<evidence type="ECO:0000259" key="1">
    <source>
        <dbReference type="Pfam" id="PF08241"/>
    </source>
</evidence>
<keyword evidence="2" id="KW-0489">Methyltransferase</keyword>
<dbReference type="InterPro" id="IPR013216">
    <property type="entry name" value="Methyltransf_11"/>
</dbReference>
<evidence type="ECO:0000313" key="2">
    <source>
        <dbReference type="EMBL" id="GAA2374205.1"/>
    </source>
</evidence>
<dbReference type="Pfam" id="PF08241">
    <property type="entry name" value="Methyltransf_11"/>
    <property type="match status" value="1"/>
</dbReference>
<reference evidence="3" key="1">
    <citation type="journal article" date="2019" name="Int. J. Syst. Evol. Microbiol.">
        <title>The Global Catalogue of Microorganisms (GCM) 10K type strain sequencing project: providing services to taxonomists for standard genome sequencing and annotation.</title>
        <authorList>
            <consortium name="The Broad Institute Genomics Platform"/>
            <consortium name="The Broad Institute Genome Sequencing Center for Infectious Disease"/>
            <person name="Wu L."/>
            <person name="Ma J."/>
        </authorList>
    </citation>
    <scope>NUCLEOTIDE SEQUENCE [LARGE SCALE GENOMIC DNA]</scope>
    <source>
        <strain evidence="3">JCM 3272</strain>
    </source>
</reference>
<dbReference type="PANTHER" id="PTHR45036">
    <property type="entry name" value="METHYLTRANSFERASE LIKE 7B"/>
    <property type="match status" value="1"/>
</dbReference>
<accession>A0ABP5UA79</accession>
<dbReference type="RefSeq" id="WP_344617579.1">
    <property type="nucleotide sequence ID" value="NZ_BAAARV010000075.1"/>
</dbReference>
<evidence type="ECO:0000313" key="3">
    <source>
        <dbReference type="Proteomes" id="UP001501444"/>
    </source>
</evidence>
<gene>
    <name evidence="2" type="ORF">GCM10010170_077150</name>
</gene>
<dbReference type="PANTHER" id="PTHR45036:SF1">
    <property type="entry name" value="METHYLTRANSFERASE LIKE 7A"/>
    <property type="match status" value="1"/>
</dbReference>
<dbReference type="SUPFAM" id="SSF53335">
    <property type="entry name" value="S-adenosyl-L-methionine-dependent methyltransferases"/>
    <property type="match status" value="1"/>
</dbReference>
<name>A0ABP5UA79_9ACTN</name>
<proteinExistence type="predicted"/>
<feature type="domain" description="Methyltransferase type 11" evidence="1">
    <location>
        <begin position="50"/>
        <end position="143"/>
    </location>
</feature>
<sequence length="208" mass="22781">MTSTNDETAKVLRVWDKQAAAYDRQIALFERIQFGGGREWLGARARGRVLEVAVGTGLNLPHYPDGVTVSGIELSPRMLAIARERAAGLGLDADLRQGDAEALPYEDGTFDTVVCALALCTIPRPATALAEMRRVLVPGGRLLLLDHIGSSWPPLYAAQWLVERLTIRAAGEHFTRRQLPLVRAAGFEIVEASRHKAGTVERIHARKP</sequence>
<dbReference type="Gene3D" id="3.40.50.150">
    <property type="entry name" value="Vaccinia Virus protein VP39"/>
    <property type="match status" value="1"/>
</dbReference>
<keyword evidence="2" id="KW-0808">Transferase</keyword>
<comment type="caution">
    <text evidence="2">The sequence shown here is derived from an EMBL/GenBank/DDBJ whole genome shotgun (WGS) entry which is preliminary data.</text>
</comment>
<dbReference type="InterPro" id="IPR052356">
    <property type="entry name" value="Thiol_S-MT"/>
</dbReference>
<dbReference type="CDD" id="cd02440">
    <property type="entry name" value="AdoMet_MTases"/>
    <property type="match status" value="1"/>
</dbReference>
<organism evidence="2 3">
    <name type="scientific">Dactylosporangium salmoneum</name>
    <dbReference type="NCBI Taxonomy" id="53361"/>
    <lineage>
        <taxon>Bacteria</taxon>
        <taxon>Bacillati</taxon>
        <taxon>Actinomycetota</taxon>
        <taxon>Actinomycetes</taxon>
        <taxon>Micromonosporales</taxon>
        <taxon>Micromonosporaceae</taxon>
        <taxon>Dactylosporangium</taxon>
    </lineage>
</organism>
<dbReference type="GO" id="GO:0032259">
    <property type="term" value="P:methylation"/>
    <property type="evidence" value="ECO:0007669"/>
    <property type="project" value="UniProtKB-KW"/>
</dbReference>
<dbReference type="InterPro" id="IPR029063">
    <property type="entry name" value="SAM-dependent_MTases_sf"/>
</dbReference>
<dbReference type="Proteomes" id="UP001501444">
    <property type="component" value="Unassembled WGS sequence"/>
</dbReference>
<keyword evidence="3" id="KW-1185">Reference proteome</keyword>